<feature type="region of interest" description="Disordered" evidence="1">
    <location>
        <begin position="558"/>
        <end position="599"/>
    </location>
</feature>
<dbReference type="PANTHER" id="PTHR37241">
    <property type="entry name" value="NEUROFILAMENT HEAVY PROTEIN"/>
    <property type="match status" value="1"/>
</dbReference>
<dbReference type="AlphaFoldDB" id="A0ABD2ZCF6"/>
<name>A0ABD2ZCF6_9GENT</name>
<gene>
    <name evidence="2" type="ORF">ACH5RR_022320</name>
</gene>
<feature type="region of interest" description="Disordered" evidence="1">
    <location>
        <begin position="385"/>
        <end position="504"/>
    </location>
</feature>
<evidence type="ECO:0000313" key="3">
    <source>
        <dbReference type="Proteomes" id="UP001630127"/>
    </source>
</evidence>
<evidence type="ECO:0000256" key="1">
    <source>
        <dbReference type="SAM" id="MobiDB-lite"/>
    </source>
</evidence>
<dbReference type="PANTHER" id="PTHR37241:SF1">
    <property type="entry name" value="NEUROFILAMENT HEAVY PROTEIN"/>
    <property type="match status" value="1"/>
</dbReference>
<feature type="compositionally biased region" description="Basic residues" evidence="1">
    <location>
        <begin position="297"/>
        <end position="310"/>
    </location>
</feature>
<proteinExistence type="predicted"/>
<evidence type="ECO:0000313" key="2">
    <source>
        <dbReference type="EMBL" id="KAL3515418.1"/>
    </source>
</evidence>
<feature type="region of interest" description="Disordered" evidence="1">
    <location>
        <begin position="1"/>
        <end position="33"/>
    </location>
</feature>
<organism evidence="2 3">
    <name type="scientific">Cinchona calisaya</name>
    <dbReference type="NCBI Taxonomy" id="153742"/>
    <lineage>
        <taxon>Eukaryota</taxon>
        <taxon>Viridiplantae</taxon>
        <taxon>Streptophyta</taxon>
        <taxon>Embryophyta</taxon>
        <taxon>Tracheophyta</taxon>
        <taxon>Spermatophyta</taxon>
        <taxon>Magnoliopsida</taxon>
        <taxon>eudicotyledons</taxon>
        <taxon>Gunneridae</taxon>
        <taxon>Pentapetalae</taxon>
        <taxon>asterids</taxon>
        <taxon>lamiids</taxon>
        <taxon>Gentianales</taxon>
        <taxon>Rubiaceae</taxon>
        <taxon>Cinchonoideae</taxon>
        <taxon>Cinchoneae</taxon>
        <taxon>Cinchona</taxon>
    </lineage>
</organism>
<feature type="compositionally biased region" description="Polar residues" evidence="1">
    <location>
        <begin position="1"/>
        <end position="13"/>
    </location>
</feature>
<accession>A0ABD2ZCF6</accession>
<feature type="compositionally biased region" description="Basic and acidic residues" evidence="1">
    <location>
        <begin position="319"/>
        <end position="337"/>
    </location>
</feature>
<feature type="compositionally biased region" description="Basic and acidic residues" evidence="1">
    <location>
        <begin position="385"/>
        <end position="405"/>
    </location>
</feature>
<dbReference type="EMBL" id="JBJUIK010000010">
    <property type="protein sequence ID" value="KAL3515418.1"/>
    <property type="molecule type" value="Genomic_DNA"/>
</dbReference>
<feature type="compositionally biased region" description="Basic and acidic residues" evidence="1">
    <location>
        <begin position="468"/>
        <end position="482"/>
    </location>
</feature>
<feature type="compositionally biased region" description="Polar residues" evidence="1">
    <location>
        <begin position="247"/>
        <end position="259"/>
    </location>
</feature>
<dbReference type="Proteomes" id="UP001630127">
    <property type="component" value="Unassembled WGS sequence"/>
</dbReference>
<sequence>MAAQEANSPANSIKNDDLNWEEKDEEKGENEEIYEDIEAPKFVDFTVPDHYRPDDRYWFCLRVGCDQKHEEEMDSEAIHKNFVLRVMAARSPNVKLHKALNRNCSSKNIKCPLSAPPKSSKSRLSRLAIVPSFSQKLSDDKEKAKRLPKVTPKAKGKQVAAKYLTTPRNKNCIQNQNAFRSVQNPKPPSAAVPKSRMVAKALTFTSPKKAISLKKSVELRTPLMKLCEGMKRLEITSQRKPVLGCSGMQSKQLGHNSQKVMPVHSSTRERDSKKERCRTKVSQQLHSQLDRDAKYLRSLKGKNNKGKTSKHSSIQEISCGREVKAKSRDNSKEHPVEKTACPISNVVPVIELASSDALEGELNNKSDSQPTNSGENDLSMLQASRKEDDGIQENVHENSGTKEESLENGENSNNISSEEEDNSLGEGGGSEIALSDDKENASASDGNRNYNDNKDQSGRKFLGIQNSDSKKVTKAADKDLKGHGIVGDPGMKLMKLKPTHPKPFRLRTDERGILREANLERKNKAITPKREAAVVSRFQGGDLQGQHVDIQKGIASLKPAKQQVRTKTPAGLSKAQHSKHQPERDLSVTAGTITPDKPLGVTVETSAENSELKEVGKACKKGTITTVIRPRAPACSRPLSRGRRLVTTIPKEPNFHRSHMPKSCAVKIS</sequence>
<feature type="region of interest" description="Disordered" evidence="1">
    <location>
        <begin position="246"/>
        <end position="339"/>
    </location>
</feature>
<feature type="compositionally biased region" description="Acidic residues" evidence="1">
    <location>
        <begin position="22"/>
        <end position="33"/>
    </location>
</feature>
<protein>
    <submittedName>
        <fullName evidence="2">Uncharacterized protein</fullName>
    </submittedName>
</protein>
<reference evidence="2 3" key="1">
    <citation type="submission" date="2024-11" db="EMBL/GenBank/DDBJ databases">
        <title>A near-complete genome assembly of Cinchona calisaya.</title>
        <authorList>
            <person name="Lian D.C."/>
            <person name="Zhao X.W."/>
            <person name="Wei L."/>
        </authorList>
    </citation>
    <scope>NUCLEOTIDE SEQUENCE [LARGE SCALE GENOMIC DNA]</scope>
    <source>
        <tissue evidence="2">Nenye</tissue>
    </source>
</reference>
<comment type="caution">
    <text evidence="2">The sequence shown here is derived from an EMBL/GenBank/DDBJ whole genome shotgun (WGS) entry which is preliminary data.</text>
</comment>
<feature type="compositionally biased region" description="Basic residues" evidence="1">
    <location>
        <begin position="494"/>
        <end position="504"/>
    </location>
</feature>
<keyword evidence="3" id="KW-1185">Reference proteome</keyword>
<feature type="compositionally biased region" description="Polar residues" evidence="1">
    <location>
        <begin position="441"/>
        <end position="450"/>
    </location>
</feature>